<dbReference type="NCBIfam" id="TIGR01450">
    <property type="entry name" value="recC"/>
    <property type="match status" value="1"/>
</dbReference>
<dbReference type="RefSeq" id="WP_107863997.1">
    <property type="nucleotide sequence ID" value="NZ_QAON01000001.1"/>
</dbReference>
<evidence type="ECO:0000256" key="7">
    <source>
        <dbReference type="ARBA" id="ARBA00022840"/>
    </source>
</evidence>
<sequence length="1085" mass="124783">MLTVSQSHSLETLFHQLALFLGRKQDNPLQPLTILIPSLALGRWLNYQWAHGFGISANLQTAFPADFMWQCFSHIVPDTPKSPLLSPEVMHWRLFHALAQLPHEPCYDVLQRYLARTAPSALGRWQLAGRIAQVFGYYRIYRRDWLAQWREGQYVNQELRHQDWQAALWRHLFAEEHHQQGQLLAQFYHTLKNHPQCVKRLPARVAIFTTVRLPPNELEFFRVLSTFIDIHFYHFNPSMEYWADTVDEKWLAKMRIRYPKRMSLYDKGHPLLLTWGKQQRDTFRLLSELSGGEQENDWLDFFDDDAVEPSTLLQRLQYSILHLQHEDQQTWPLLAEDNSIKIHRCHSLTRQLEVLHDNLLTLFAQDPNLQPHDVVVMLPDIASASGAIEAVFGTVSKDRHIPWQLTGVASVAENSLWRAFNGVYELSQQRFSKSNFMDWLSLPPVLTHYGLVAEDIERCHDLLERAAIYRYLDGEHRAQHSLDSKDTDTVHSFLFGLERLLLAITLPSDFQGDYAGIRPVLGLSSDDFRLVGILARAVSDIAERRYLWQQVVAPLTGLQQLKTDLLRFFVAQVGTRAWENLHKALDDLIETLTIARMTDPIPLYLLLNDLSQRVAAAAPGAVPGGVVHFSRLGALRLIPYKVICILGLEDTAFPRREVINEFDLLRQDKMPRAGDRSRRDDDKSMFLEALMSAKQHILLFYNAFSHHETKVFPPSSLISQLVDYLSRRVVGGKSAIEQHCIVTHRLQPFSPSYFKPEQPQQTYASEWLAAAQAVLNLSDKNTCFVDGELAQPHELLLELEQLSRFYQHPAKYFLSQVLKVYIAELKEQLGDEEPLTLNQLAQWQLRQQLVLSETPLLAQLRAQGQLPVGVIGEVYCQQSLEELTALKHALAQRNRQDTAEQKQLACGEYQLLVKLPPLTAPYQVVYTVSKQSPKHVFKLWLYHLAWQLAGAAKPSYGLFLDTVYKLQPLSIPEAATYLQQLIHYFQQGQQRPLLFDLKLGYDFCQKVNAAKKTVDELLLLAHKDWAATVEADVFWRQVTNANQTQAVDDAFQGLALCVWQGFFNHQQEMTWTRLNEELMAAGALT</sequence>
<evidence type="ECO:0000259" key="11">
    <source>
        <dbReference type="Pfam" id="PF17946"/>
    </source>
</evidence>
<feature type="domain" description="RecC C-terminal" evidence="11">
    <location>
        <begin position="797"/>
        <end position="1006"/>
    </location>
</feature>
<name>A0A2T5J2X1_9GAMM</name>
<keyword evidence="2 10" id="KW-0547">Nucleotide-binding</keyword>
<dbReference type="SUPFAM" id="SSF52540">
    <property type="entry name" value="P-loop containing nucleoside triphosphate hydrolases"/>
    <property type="match status" value="2"/>
</dbReference>
<dbReference type="GO" id="GO:0009338">
    <property type="term" value="C:exodeoxyribonuclease V complex"/>
    <property type="evidence" value="ECO:0007669"/>
    <property type="project" value="InterPro"/>
</dbReference>
<dbReference type="PIRSF" id="PIRSF000980">
    <property type="entry name" value="RecC"/>
    <property type="match status" value="1"/>
</dbReference>
<organism evidence="12 13">
    <name type="scientific">Agitococcus lubricus</name>
    <dbReference type="NCBI Taxonomy" id="1077255"/>
    <lineage>
        <taxon>Bacteria</taxon>
        <taxon>Pseudomonadati</taxon>
        <taxon>Pseudomonadota</taxon>
        <taxon>Gammaproteobacteria</taxon>
        <taxon>Moraxellales</taxon>
        <taxon>Moraxellaceae</taxon>
        <taxon>Agitococcus</taxon>
    </lineage>
</organism>
<comment type="caution">
    <text evidence="12">The sequence shown here is derived from an EMBL/GenBank/DDBJ whole genome shotgun (WGS) entry which is preliminary data.</text>
</comment>
<accession>A0A2T5J2X1</accession>
<evidence type="ECO:0000256" key="4">
    <source>
        <dbReference type="ARBA" id="ARBA00022801"/>
    </source>
</evidence>
<dbReference type="Gene3D" id="1.10.10.160">
    <property type="match status" value="1"/>
</dbReference>
<keyword evidence="1 10" id="KW-0540">Nuclease</keyword>
<keyword evidence="9 10" id="KW-0234">DNA repair</keyword>
<dbReference type="OrthoDB" id="9762834at2"/>
<evidence type="ECO:0000256" key="5">
    <source>
        <dbReference type="ARBA" id="ARBA00022806"/>
    </source>
</evidence>
<dbReference type="PANTHER" id="PTHR30591:SF1">
    <property type="entry name" value="RECBCD ENZYME SUBUNIT RECC"/>
    <property type="match status" value="1"/>
</dbReference>
<dbReference type="EMBL" id="QAON01000001">
    <property type="protein sequence ID" value="PTQ90964.1"/>
    <property type="molecule type" value="Genomic_DNA"/>
</dbReference>
<reference evidence="12 13" key="1">
    <citation type="submission" date="2018-04" db="EMBL/GenBank/DDBJ databases">
        <title>Genomic Encyclopedia of Archaeal and Bacterial Type Strains, Phase II (KMG-II): from individual species to whole genera.</title>
        <authorList>
            <person name="Goeker M."/>
        </authorList>
    </citation>
    <scope>NUCLEOTIDE SEQUENCE [LARGE SCALE GENOMIC DNA]</scope>
    <source>
        <strain evidence="12 13">DSM 5822</strain>
    </source>
</reference>
<gene>
    <name evidence="10" type="primary">recC</name>
    <name evidence="12" type="ORF">C8N29_10133</name>
</gene>
<evidence type="ECO:0000256" key="6">
    <source>
        <dbReference type="ARBA" id="ARBA00022839"/>
    </source>
</evidence>
<evidence type="ECO:0000256" key="2">
    <source>
        <dbReference type="ARBA" id="ARBA00022741"/>
    </source>
</evidence>
<dbReference type="InterPro" id="IPR041500">
    <property type="entry name" value="RecC_C"/>
</dbReference>
<dbReference type="GO" id="GO:0003678">
    <property type="term" value="F:DNA helicase activity"/>
    <property type="evidence" value="ECO:0007669"/>
    <property type="project" value="UniProtKB-UniRule"/>
</dbReference>
<dbReference type="GO" id="GO:0003677">
    <property type="term" value="F:DNA binding"/>
    <property type="evidence" value="ECO:0007669"/>
    <property type="project" value="UniProtKB-UniRule"/>
</dbReference>
<keyword evidence="8 10" id="KW-0238">DNA-binding</keyword>
<dbReference type="InterPro" id="IPR027417">
    <property type="entry name" value="P-loop_NTPase"/>
</dbReference>
<keyword evidence="7 10" id="KW-0067">ATP-binding</keyword>
<dbReference type="GO" id="GO:0000724">
    <property type="term" value="P:double-strand break repair via homologous recombination"/>
    <property type="evidence" value="ECO:0007669"/>
    <property type="project" value="UniProtKB-UniRule"/>
</dbReference>
<dbReference type="Pfam" id="PF04257">
    <property type="entry name" value="Exonuc_V_gamma"/>
    <property type="match status" value="1"/>
</dbReference>
<dbReference type="InterPro" id="IPR013986">
    <property type="entry name" value="DExx_box_DNA_helicase_dom_sf"/>
</dbReference>
<keyword evidence="5 10" id="KW-0347">Helicase</keyword>
<dbReference type="PANTHER" id="PTHR30591">
    <property type="entry name" value="RECBCD ENZYME SUBUNIT RECC"/>
    <property type="match status" value="1"/>
</dbReference>
<keyword evidence="4 10" id="KW-0378">Hydrolase</keyword>
<dbReference type="GO" id="GO:0005524">
    <property type="term" value="F:ATP binding"/>
    <property type="evidence" value="ECO:0007669"/>
    <property type="project" value="UniProtKB-UniRule"/>
</dbReference>
<comment type="function">
    <text evidence="10">A helicase/nuclease that prepares dsDNA breaks (DSB) for recombinational DNA repair. Binds to DSBs and unwinds DNA via a highly rapid and processive ATP-dependent bidirectional helicase activity. Unwinds dsDNA until it encounters a Chi (crossover hotspot instigator) sequence from the 3' direction. Cuts ssDNA a few nucleotides 3' to the Chi site. The properties and activities of the enzyme are changed at Chi. The Chi-altered holoenzyme produces a long 3'-ssDNA overhang and facilitates RecA-binding to the ssDNA for homologous DNA recombination and repair. Holoenzyme degrades any linearized DNA that is unable to undergo homologous recombination. In the holoenzyme this subunit recognizes the wild-type Chi sequence, and when added to isolated RecB increases its ATP-dependent helicase processivity.</text>
</comment>
<proteinExistence type="inferred from homology"/>
<evidence type="ECO:0000256" key="10">
    <source>
        <dbReference type="HAMAP-Rule" id="MF_01486"/>
    </source>
</evidence>
<evidence type="ECO:0000256" key="1">
    <source>
        <dbReference type="ARBA" id="ARBA00022722"/>
    </source>
</evidence>
<keyword evidence="6 10" id="KW-0269">Exonuclease</keyword>
<evidence type="ECO:0000256" key="8">
    <source>
        <dbReference type="ARBA" id="ARBA00023125"/>
    </source>
</evidence>
<keyword evidence="3 10" id="KW-0227">DNA damage</keyword>
<comment type="similarity">
    <text evidence="10">Belongs to the RecC family.</text>
</comment>
<dbReference type="Proteomes" id="UP000244223">
    <property type="component" value="Unassembled WGS sequence"/>
</dbReference>
<dbReference type="Gene3D" id="3.40.50.300">
    <property type="entry name" value="P-loop containing nucleotide triphosphate hydrolases"/>
    <property type="match status" value="2"/>
</dbReference>
<keyword evidence="13" id="KW-1185">Reference proteome</keyword>
<dbReference type="InterPro" id="IPR011335">
    <property type="entry name" value="Restrct_endonuc-II-like"/>
</dbReference>
<dbReference type="InterPro" id="IPR006697">
    <property type="entry name" value="RecC"/>
</dbReference>
<evidence type="ECO:0000313" key="12">
    <source>
        <dbReference type="EMBL" id="PTQ90964.1"/>
    </source>
</evidence>
<protein>
    <recommendedName>
        <fullName evidence="10">RecBCD enzyme subunit RecC</fullName>
    </recommendedName>
    <alternativeName>
        <fullName evidence="10">Exonuclease V subunit RecC</fullName>
        <shortName evidence="10">ExoV subunit RecC</shortName>
    </alternativeName>
    <alternativeName>
        <fullName evidence="10">Helicase/nuclease RecBCD subunit RecC</fullName>
    </alternativeName>
</protein>
<dbReference type="HAMAP" id="MF_01486">
    <property type="entry name" value="RecC"/>
    <property type="match status" value="1"/>
</dbReference>
<dbReference type="Gene3D" id="1.10.10.990">
    <property type="match status" value="1"/>
</dbReference>
<evidence type="ECO:0000313" key="13">
    <source>
        <dbReference type="Proteomes" id="UP000244223"/>
    </source>
</evidence>
<evidence type="ECO:0000256" key="3">
    <source>
        <dbReference type="ARBA" id="ARBA00022763"/>
    </source>
</evidence>
<dbReference type="Pfam" id="PF17946">
    <property type="entry name" value="RecC_C"/>
    <property type="match status" value="1"/>
</dbReference>
<evidence type="ECO:0000256" key="9">
    <source>
        <dbReference type="ARBA" id="ARBA00023204"/>
    </source>
</evidence>
<comment type="miscellaneous">
    <text evidence="10">In the RecBCD complex, RecB has a slow 3'-5' helicase, an exonuclease activity and loads RecA onto ssDNA, RecD has a fast 5'-3' helicase activity, while RecC stimulates the ATPase and processivity of the RecB helicase and contributes to recognition of the Chi site.</text>
</comment>
<dbReference type="Gene3D" id="3.40.50.10930">
    <property type="match status" value="1"/>
</dbReference>
<comment type="subunit">
    <text evidence="10">Heterotrimer of RecB, RecC and RecD. All subunits contribute to DNA-binding.</text>
</comment>
<dbReference type="SUPFAM" id="SSF52980">
    <property type="entry name" value="Restriction endonuclease-like"/>
    <property type="match status" value="1"/>
</dbReference>
<dbReference type="AlphaFoldDB" id="A0A2T5J2X1"/>
<dbReference type="GO" id="GO:0008854">
    <property type="term" value="F:exodeoxyribonuclease V activity"/>
    <property type="evidence" value="ECO:0007669"/>
    <property type="project" value="InterPro"/>
</dbReference>